<dbReference type="GO" id="GO:0016787">
    <property type="term" value="F:hydrolase activity"/>
    <property type="evidence" value="ECO:0007669"/>
    <property type="project" value="UniProtKB-KW"/>
</dbReference>
<reference evidence="3 4" key="1">
    <citation type="submission" date="2019-10" db="EMBL/GenBank/DDBJ databases">
        <title>Alcanivorax sp.PA15-N-34 draft genome sequence.</title>
        <authorList>
            <person name="Liao X."/>
            <person name="Shao Z."/>
        </authorList>
    </citation>
    <scope>NUCLEOTIDE SEQUENCE [LARGE SCALE GENOMIC DNA]</scope>
    <source>
        <strain evidence="3 4">PA15-N-34</strain>
    </source>
</reference>
<comment type="caution">
    <text evidence="3">The sequence shown here is derived from an EMBL/GenBank/DDBJ whole genome shotgun (WGS) entry which is preliminary data.</text>
</comment>
<sequence length="315" mass="34713">MVLRLGWVALATIMLAGCSKLFFYPMEPWVQNPENQGLKYEDIVLIHPRGLRIHGWWLPAAAEVPVKGTVYYLHGNAQNISTHLANVQWLPGRGYNVFLLDYRGYGLSEGKPRLPDVYADVQLGLDWLRTARRTEGPLVVFGQSLGGALVTTVLGEERNAQAVDCVVLEAAFASYRGITSDIMKTSWLLWPLRWMVVPGMPAQAQDPEQRIAAISPTPVLVMHSDEDEIVPYSHGERLYASALAPKTFQPLHGAHGQSTRDPAVQQRIVDFLSENDCAASVAPLGKPVPAEPMTPLLPPMEPAAPTKGPERGYTF</sequence>
<gene>
    <name evidence="3" type="ORF">GFN93_05755</name>
</gene>
<name>A0A6N7LUM7_9GAMM</name>
<dbReference type="EMBL" id="WIRE01000001">
    <property type="protein sequence ID" value="MQX52745.1"/>
    <property type="molecule type" value="Genomic_DNA"/>
</dbReference>
<feature type="region of interest" description="Disordered" evidence="1">
    <location>
        <begin position="283"/>
        <end position="315"/>
    </location>
</feature>
<dbReference type="PANTHER" id="PTHR12277">
    <property type="entry name" value="ALPHA/BETA HYDROLASE DOMAIN-CONTAINING PROTEIN"/>
    <property type="match status" value="1"/>
</dbReference>
<organism evidence="3 4">
    <name type="scientific">Alcanivorax sediminis</name>
    <dbReference type="NCBI Taxonomy" id="2663008"/>
    <lineage>
        <taxon>Bacteria</taxon>
        <taxon>Pseudomonadati</taxon>
        <taxon>Pseudomonadota</taxon>
        <taxon>Gammaproteobacteria</taxon>
        <taxon>Oceanospirillales</taxon>
        <taxon>Alcanivoracaceae</taxon>
        <taxon>Alcanivorax</taxon>
    </lineage>
</organism>
<dbReference type="SUPFAM" id="SSF53474">
    <property type="entry name" value="alpha/beta-Hydrolases"/>
    <property type="match status" value="1"/>
</dbReference>
<evidence type="ECO:0000256" key="1">
    <source>
        <dbReference type="SAM" id="MobiDB-lite"/>
    </source>
</evidence>
<accession>A0A6N7LUM7</accession>
<dbReference type="PROSITE" id="PS51257">
    <property type="entry name" value="PROKAR_LIPOPROTEIN"/>
    <property type="match status" value="1"/>
</dbReference>
<evidence type="ECO:0000313" key="3">
    <source>
        <dbReference type="EMBL" id="MQX52745.1"/>
    </source>
</evidence>
<proteinExistence type="predicted"/>
<keyword evidence="4" id="KW-1185">Reference proteome</keyword>
<dbReference type="Proteomes" id="UP000469421">
    <property type="component" value="Unassembled WGS sequence"/>
</dbReference>
<dbReference type="InterPro" id="IPR022742">
    <property type="entry name" value="Hydrolase_4"/>
</dbReference>
<feature type="compositionally biased region" description="Pro residues" evidence="1">
    <location>
        <begin position="289"/>
        <end position="302"/>
    </location>
</feature>
<dbReference type="PANTHER" id="PTHR12277:SF81">
    <property type="entry name" value="PROTEIN ABHD13"/>
    <property type="match status" value="1"/>
</dbReference>
<dbReference type="AlphaFoldDB" id="A0A6N7LUM7"/>
<dbReference type="Gene3D" id="3.40.50.1820">
    <property type="entry name" value="alpha/beta hydrolase"/>
    <property type="match status" value="1"/>
</dbReference>
<dbReference type="Pfam" id="PF12146">
    <property type="entry name" value="Hydrolase_4"/>
    <property type="match status" value="1"/>
</dbReference>
<dbReference type="InterPro" id="IPR029058">
    <property type="entry name" value="AB_hydrolase_fold"/>
</dbReference>
<keyword evidence="3" id="KW-0378">Hydrolase</keyword>
<evidence type="ECO:0000313" key="4">
    <source>
        <dbReference type="Proteomes" id="UP000469421"/>
    </source>
</evidence>
<protein>
    <submittedName>
        <fullName evidence="3">Alpha/beta fold hydrolase</fullName>
    </submittedName>
</protein>
<feature type="domain" description="Serine aminopeptidase S33" evidence="2">
    <location>
        <begin position="66"/>
        <end position="185"/>
    </location>
</feature>
<evidence type="ECO:0000259" key="2">
    <source>
        <dbReference type="Pfam" id="PF12146"/>
    </source>
</evidence>